<sequence>MKVTDFKIISFIFALVVSIFLLEMPSLATPTSTTINSIDAFLYVDKANKETIETLLPKSRSLEWETLGSDISNLNFGYSNFFIG</sequence>
<proteinExistence type="predicted"/>
<evidence type="ECO:0000313" key="1">
    <source>
        <dbReference type="EMBL" id="MCZ2720296.1"/>
    </source>
</evidence>
<keyword evidence="2" id="KW-1185">Reference proteome</keyword>
<reference evidence="1" key="1">
    <citation type="submission" date="2022-12" db="EMBL/GenBank/DDBJ databases">
        <title>Marinomonas 15G1-11 sp. nov, isolated from marine algae.</title>
        <authorList>
            <person name="Butt M."/>
            <person name="Choi D.G."/>
            <person name="Kim J.M."/>
            <person name="Lee J.K."/>
            <person name="Baek J.H."/>
            <person name="Jeon C.O."/>
        </authorList>
    </citation>
    <scope>NUCLEOTIDE SEQUENCE</scope>
    <source>
        <strain evidence="1">15G1-11</strain>
    </source>
</reference>
<name>A0ABT4JQ62_9GAMM</name>
<protein>
    <submittedName>
        <fullName evidence="1">Uncharacterized protein</fullName>
    </submittedName>
</protein>
<evidence type="ECO:0000313" key="2">
    <source>
        <dbReference type="Proteomes" id="UP001149719"/>
    </source>
</evidence>
<accession>A0ABT4JQ62</accession>
<dbReference type="Proteomes" id="UP001149719">
    <property type="component" value="Unassembled WGS sequence"/>
</dbReference>
<dbReference type="EMBL" id="JAPUBN010000006">
    <property type="protein sequence ID" value="MCZ2720296.1"/>
    <property type="molecule type" value="Genomic_DNA"/>
</dbReference>
<comment type="caution">
    <text evidence="1">The sequence shown here is derived from an EMBL/GenBank/DDBJ whole genome shotgun (WGS) entry which is preliminary data.</text>
</comment>
<organism evidence="1 2">
    <name type="scientific">Marinomonas phaeophyticola</name>
    <dbReference type="NCBI Taxonomy" id="3004091"/>
    <lineage>
        <taxon>Bacteria</taxon>
        <taxon>Pseudomonadati</taxon>
        <taxon>Pseudomonadota</taxon>
        <taxon>Gammaproteobacteria</taxon>
        <taxon>Oceanospirillales</taxon>
        <taxon>Oceanospirillaceae</taxon>
        <taxon>Marinomonas</taxon>
    </lineage>
</organism>
<dbReference type="RefSeq" id="WP_269122083.1">
    <property type="nucleotide sequence ID" value="NZ_JAPUBN010000006.1"/>
</dbReference>
<gene>
    <name evidence="1" type="ORF">O1D97_01215</name>
</gene>